<dbReference type="SUPFAM" id="SSF51206">
    <property type="entry name" value="cAMP-binding domain-like"/>
    <property type="match status" value="1"/>
</dbReference>
<evidence type="ECO:0000313" key="2">
    <source>
        <dbReference type="EMBL" id="QCK85262.1"/>
    </source>
</evidence>
<dbReference type="InterPro" id="IPR050397">
    <property type="entry name" value="Env_Response_Regulators"/>
</dbReference>
<dbReference type="RefSeq" id="WP_137098596.1">
    <property type="nucleotide sequence ID" value="NZ_CP039865.1"/>
</dbReference>
<dbReference type="SMART" id="SM00100">
    <property type="entry name" value="cNMP"/>
    <property type="match status" value="1"/>
</dbReference>
<gene>
    <name evidence="2" type="ORF">E8L99_05435</name>
</gene>
<dbReference type="AlphaFoldDB" id="A0A4D7QLZ7"/>
<dbReference type="InterPro" id="IPR018490">
    <property type="entry name" value="cNMP-bd_dom_sf"/>
</dbReference>
<dbReference type="PANTHER" id="PTHR24567">
    <property type="entry name" value="CRP FAMILY TRANSCRIPTIONAL REGULATORY PROTEIN"/>
    <property type="match status" value="1"/>
</dbReference>
<sequence length="152" mass="16460">MALDDDITLLEHVPLFASLGQDPLRLLAFSAETRMLGSGDILFREGQAADSGFVVVEGGFILSNSGGLGDRAVGPGALLGEIALIVATLRPATAIAREPSTVMRIPRMLFRRVLAEFPAAARRVHAEFHQKMQRTTESLTRVGRMFETIDTP</sequence>
<dbReference type="InterPro" id="IPR014710">
    <property type="entry name" value="RmlC-like_jellyroll"/>
</dbReference>
<dbReference type="Pfam" id="PF00027">
    <property type="entry name" value="cNMP_binding"/>
    <property type="match status" value="1"/>
</dbReference>
<keyword evidence="3" id="KW-1185">Reference proteome</keyword>
<evidence type="ECO:0000313" key="3">
    <source>
        <dbReference type="Proteomes" id="UP000298588"/>
    </source>
</evidence>
<accession>A0A4D7QLZ7</accession>
<protein>
    <submittedName>
        <fullName evidence="2">Cyclic nucleotide-binding domain-containing protein</fullName>
    </submittedName>
</protein>
<proteinExistence type="predicted"/>
<dbReference type="KEGG" id="paqt:E8L99_05435"/>
<organism evidence="2 3">
    <name type="scientific">Phreatobacter aquaticus</name>
    <dbReference type="NCBI Taxonomy" id="2570229"/>
    <lineage>
        <taxon>Bacteria</taxon>
        <taxon>Pseudomonadati</taxon>
        <taxon>Pseudomonadota</taxon>
        <taxon>Alphaproteobacteria</taxon>
        <taxon>Hyphomicrobiales</taxon>
        <taxon>Phreatobacteraceae</taxon>
        <taxon>Phreatobacter</taxon>
    </lineage>
</organism>
<dbReference type="OrthoDB" id="9807547at2"/>
<dbReference type="EMBL" id="CP039865">
    <property type="protein sequence ID" value="QCK85262.1"/>
    <property type="molecule type" value="Genomic_DNA"/>
</dbReference>
<dbReference type="PANTHER" id="PTHR24567:SF68">
    <property type="entry name" value="DNA-BINDING TRANSCRIPTIONAL DUAL REGULATOR CRP"/>
    <property type="match status" value="1"/>
</dbReference>
<evidence type="ECO:0000259" key="1">
    <source>
        <dbReference type="PROSITE" id="PS50042"/>
    </source>
</evidence>
<name>A0A4D7QLZ7_9HYPH</name>
<reference evidence="2 3" key="1">
    <citation type="submission" date="2019-04" db="EMBL/GenBank/DDBJ databases">
        <title>Phreatobacter aquaticus sp. nov.</title>
        <authorList>
            <person name="Choi A."/>
            <person name="Baek K."/>
        </authorList>
    </citation>
    <scope>NUCLEOTIDE SEQUENCE [LARGE SCALE GENOMIC DNA]</scope>
    <source>
        <strain evidence="2 3">NMCR1094</strain>
    </source>
</reference>
<feature type="domain" description="Cyclic nucleotide-binding" evidence="1">
    <location>
        <begin position="15"/>
        <end position="131"/>
    </location>
</feature>
<dbReference type="Proteomes" id="UP000298588">
    <property type="component" value="Chromosome"/>
</dbReference>
<dbReference type="PROSITE" id="PS50042">
    <property type="entry name" value="CNMP_BINDING_3"/>
    <property type="match status" value="1"/>
</dbReference>
<dbReference type="GO" id="GO:0003700">
    <property type="term" value="F:DNA-binding transcription factor activity"/>
    <property type="evidence" value="ECO:0007669"/>
    <property type="project" value="TreeGrafter"/>
</dbReference>
<dbReference type="InterPro" id="IPR000595">
    <property type="entry name" value="cNMP-bd_dom"/>
</dbReference>
<dbReference type="Gene3D" id="2.60.120.10">
    <property type="entry name" value="Jelly Rolls"/>
    <property type="match status" value="1"/>
</dbReference>
<dbReference type="GO" id="GO:0005829">
    <property type="term" value="C:cytosol"/>
    <property type="evidence" value="ECO:0007669"/>
    <property type="project" value="TreeGrafter"/>
</dbReference>
<dbReference type="CDD" id="cd00038">
    <property type="entry name" value="CAP_ED"/>
    <property type="match status" value="1"/>
</dbReference>